<dbReference type="CDD" id="cd06261">
    <property type="entry name" value="TM_PBP2"/>
    <property type="match status" value="1"/>
</dbReference>
<organism evidence="9 10">
    <name type="scientific">Solibacillus faecavium</name>
    <dbReference type="NCBI Taxonomy" id="2762221"/>
    <lineage>
        <taxon>Bacteria</taxon>
        <taxon>Bacillati</taxon>
        <taxon>Bacillota</taxon>
        <taxon>Bacilli</taxon>
        <taxon>Bacillales</taxon>
        <taxon>Caryophanaceae</taxon>
        <taxon>Solibacillus</taxon>
    </lineage>
</organism>
<dbReference type="InterPro" id="IPR000515">
    <property type="entry name" value="MetI-like"/>
</dbReference>
<dbReference type="Pfam" id="PF00528">
    <property type="entry name" value="BPD_transp_1"/>
    <property type="match status" value="1"/>
</dbReference>
<gene>
    <name evidence="9" type="ORF">H9635_05900</name>
</gene>
<evidence type="ECO:0000256" key="3">
    <source>
        <dbReference type="ARBA" id="ARBA00022475"/>
    </source>
</evidence>
<dbReference type="Gene3D" id="1.10.3720.10">
    <property type="entry name" value="MetI-like"/>
    <property type="match status" value="1"/>
</dbReference>
<feature type="transmembrane region" description="Helical" evidence="7">
    <location>
        <begin position="261"/>
        <end position="283"/>
    </location>
</feature>
<feature type="domain" description="ABC transmembrane type-1" evidence="8">
    <location>
        <begin position="68"/>
        <end position="282"/>
    </location>
</feature>
<dbReference type="SUPFAM" id="SSF161098">
    <property type="entry name" value="MetI-like"/>
    <property type="match status" value="1"/>
</dbReference>
<dbReference type="EMBL" id="JACSPZ010000002">
    <property type="protein sequence ID" value="MBD8036270.1"/>
    <property type="molecule type" value="Genomic_DNA"/>
</dbReference>
<evidence type="ECO:0000256" key="6">
    <source>
        <dbReference type="ARBA" id="ARBA00023136"/>
    </source>
</evidence>
<keyword evidence="5 7" id="KW-1133">Transmembrane helix</keyword>
<reference evidence="9 10" key="1">
    <citation type="submission" date="2020-08" db="EMBL/GenBank/DDBJ databases">
        <title>A Genomic Blueprint of the Chicken Gut Microbiome.</title>
        <authorList>
            <person name="Gilroy R."/>
            <person name="Ravi A."/>
            <person name="Getino M."/>
            <person name="Pursley I."/>
            <person name="Horton D.L."/>
            <person name="Alikhan N.-F."/>
            <person name="Baker D."/>
            <person name="Gharbi K."/>
            <person name="Hall N."/>
            <person name="Watson M."/>
            <person name="Adriaenssens E.M."/>
            <person name="Foster-Nyarko E."/>
            <person name="Jarju S."/>
            <person name="Secka A."/>
            <person name="Antonio M."/>
            <person name="Oren A."/>
            <person name="Chaudhuri R."/>
            <person name="La Ragione R.M."/>
            <person name="Hildebrand F."/>
            <person name="Pallen M.J."/>
        </authorList>
    </citation>
    <scope>NUCLEOTIDE SEQUENCE [LARGE SCALE GENOMIC DNA]</scope>
    <source>
        <strain evidence="9 10">A46</strain>
    </source>
</reference>
<keyword evidence="3" id="KW-1003">Cell membrane</keyword>
<name>A0ABR8XWF3_9BACL</name>
<proteinExistence type="inferred from homology"/>
<dbReference type="PANTHER" id="PTHR30193:SF37">
    <property type="entry name" value="INNER MEMBRANE ABC TRANSPORTER PERMEASE PROTEIN YCJO"/>
    <property type="match status" value="1"/>
</dbReference>
<keyword evidence="4 7" id="KW-0812">Transmembrane</keyword>
<evidence type="ECO:0000256" key="2">
    <source>
        <dbReference type="ARBA" id="ARBA00022448"/>
    </source>
</evidence>
<sequence>MNLKRNKALLLFLIPGLILYSTFFIIPTINAVIYSFTDWDGLSPDFNIVGFDNYINILTNDSIFLKAMGNNLKFMLFVLIFQTGFSLLFALFLIKNTKTNVFLRALYFFPTILSSVSVAFIWSFVYDPNIGILNTILGYLNLEFLQQSWLGNQNIAIYSVAVTQVWFHTGQMLVIFVAGLQAIPEDLYEVANIEGASRWQRFRYVTWPMIAPSATIVMAYTTIQSFKAFDLIFAMTRGGPNYSTEILATLIYTTAFRSFEFGYASAESVLFMIIIAIITVLQFRMLRASKVQE</sequence>
<evidence type="ECO:0000256" key="4">
    <source>
        <dbReference type="ARBA" id="ARBA00022692"/>
    </source>
</evidence>
<comment type="similarity">
    <text evidence="7">Belongs to the binding-protein-dependent transport system permease family.</text>
</comment>
<feature type="transmembrane region" description="Helical" evidence="7">
    <location>
        <begin position="204"/>
        <end position="223"/>
    </location>
</feature>
<dbReference type="PROSITE" id="PS50928">
    <property type="entry name" value="ABC_TM1"/>
    <property type="match status" value="1"/>
</dbReference>
<dbReference type="InterPro" id="IPR051393">
    <property type="entry name" value="ABC_transporter_permease"/>
</dbReference>
<dbReference type="InterPro" id="IPR035906">
    <property type="entry name" value="MetI-like_sf"/>
</dbReference>
<keyword evidence="2 7" id="KW-0813">Transport</keyword>
<evidence type="ECO:0000256" key="7">
    <source>
        <dbReference type="RuleBase" id="RU363032"/>
    </source>
</evidence>
<feature type="transmembrane region" description="Helical" evidence="7">
    <location>
        <begin position="74"/>
        <end position="94"/>
    </location>
</feature>
<accession>A0ABR8XWF3</accession>
<evidence type="ECO:0000313" key="10">
    <source>
        <dbReference type="Proteomes" id="UP000619101"/>
    </source>
</evidence>
<dbReference type="RefSeq" id="WP_191699221.1">
    <property type="nucleotide sequence ID" value="NZ_JACSPZ010000002.1"/>
</dbReference>
<evidence type="ECO:0000313" key="9">
    <source>
        <dbReference type="EMBL" id="MBD8036270.1"/>
    </source>
</evidence>
<dbReference type="Proteomes" id="UP000619101">
    <property type="component" value="Unassembled WGS sequence"/>
</dbReference>
<feature type="transmembrane region" description="Helical" evidence="7">
    <location>
        <begin position="155"/>
        <end position="183"/>
    </location>
</feature>
<evidence type="ECO:0000256" key="1">
    <source>
        <dbReference type="ARBA" id="ARBA00004651"/>
    </source>
</evidence>
<comment type="caution">
    <text evidence="9">The sequence shown here is derived from an EMBL/GenBank/DDBJ whole genome shotgun (WGS) entry which is preliminary data.</text>
</comment>
<feature type="transmembrane region" description="Helical" evidence="7">
    <location>
        <begin position="106"/>
        <end position="125"/>
    </location>
</feature>
<dbReference type="PANTHER" id="PTHR30193">
    <property type="entry name" value="ABC TRANSPORTER PERMEASE PROTEIN"/>
    <property type="match status" value="1"/>
</dbReference>
<comment type="subcellular location">
    <subcellularLocation>
        <location evidence="1 7">Cell membrane</location>
        <topology evidence="1 7">Multi-pass membrane protein</topology>
    </subcellularLocation>
</comment>
<keyword evidence="6 7" id="KW-0472">Membrane</keyword>
<evidence type="ECO:0000256" key="5">
    <source>
        <dbReference type="ARBA" id="ARBA00022989"/>
    </source>
</evidence>
<protein>
    <submittedName>
        <fullName evidence="9">Sugar ABC transporter permease</fullName>
    </submittedName>
</protein>
<keyword evidence="10" id="KW-1185">Reference proteome</keyword>
<evidence type="ECO:0000259" key="8">
    <source>
        <dbReference type="PROSITE" id="PS50928"/>
    </source>
</evidence>